<dbReference type="Gene3D" id="3.10.690.10">
    <property type="entry name" value="Bifunctional nuclease domain"/>
    <property type="match status" value="1"/>
</dbReference>
<dbReference type="InterPro" id="IPR036104">
    <property type="entry name" value="BFN_sf"/>
</dbReference>
<proteinExistence type="predicted"/>
<dbReference type="AlphaFoldDB" id="A0A7T0KGH8"/>
<dbReference type="SUPFAM" id="SSF103256">
    <property type="entry name" value="Hypothetical protein TM0160"/>
    <property type="match status" value="1"/>
</dbReference>
<evidence type="ECO:0000313" key="3">
    <source>
        <dbReference type="Proteomes" id="UP000594681"/>
    </source>
</evidence>
<feature type="region of interest" description="Disordered" evidence="1">
    <location>
        <begin position="146"/>
        <end position="171"/>
    </location>
</feature>
<evidence type="ECO:0000313" key="2">
    <source>
        <dbReference type="EMBL" id="QPK80159.1"/>
    </source>
</evidence>
<dbReference type="GO" id="GO:0004518">
    <property type="term" value="F:nuclease activity"/>
    <property type="evidence" value="ECO:0007669"/>
    <property type="project" value="InterPro"/>
</dbReference>
<feature type="compositionally biased region" description="Basic residues" evidence="1">
    <location>
        <begin position="146"/>
        <end position="155"/>
    </location>
</feature>
<keyword evidence="3" id="KW-1185">Reference proteome</keyword>
<name>A0A7T0KGH8_9CORY</name>
<dbReference type="RefSeq" id="WP_165007994.1">
    <property type="nucleotide sequence ID" value="NZ_CP064954.1"/>
</dbReference>
<dbReference type="Proteomes" id="UP000594681">
    <property type="component" value="Chromosome"/>
</dbReference>
<organism evidence="2 3">
    <name type="scientific">Corynebacterium lizhenjunii</name>
    <dbReference type="NCBI Taxonomy" id="2709394"/>
    <lineage>
        <taxon>Bacteria</taxon>
        <taxon>Bacillati</taxon>
        <taxon>Actinomycetota</taxon>
        <taxon>Actinomycetes</taxon>
        <taxon>Mycobacteriales</taxon>
        <taxon>Corynebacteriaceae</taxon>
        <taxon>Corynebacterium</taxon>
    </lineage>
</organism>
<sequence length="192" mass="21771">MTLRKLELVGVKEDEMETVHCFVFVEPEEQLVIPVWASGYEPYLAEVYLKGEQDNRYRAIDALLRSAEAMGGVESVNMSIYERGRFFFTVRNSDGLMGDMAVSEAVIMADHFGAQFTIEETLLKRIGVYTTPEELEEYLDTTMPKVAKKNKRNRKSKDSAGAAKPNDFQADRDFADLMRSLGVEEDDFDVGE</sequence>
<reference evidence="2 3" key="1">
    <citation type="submission" date="2020-11" db="EMBL/GenBank/DDBJ databases">
        <title>Corynebacterium sp. ZJ-599.</title>
        <authorList>
            <person name="Zhou J."/>
        </authorList>
    </citation>
    <scope>NUCLEOTIDE SEQUENCE [LARGE SCALE GENOMIC DNA]</scope>
    <source>
        <strain evidence="2 3">ZJ-599</strain>
    </source>
</reference>
<protein>
    <submittedName>
        <fullName evidence="2">Bifunctional nuclease family protein</fullName>
    </submittedName>
</protein>
<dbReference type="EMBL" id="CP064954">
    <property type="protein sequence ID" value="QPK80159.1"/>
    <property type="molecule type" value="Genomic_DNA"/>
</dbReference>
<evidence type="ECO:0000256" key="1">
    <source>
        <dbReference type="SAM" id="MobiDB-lite"/>
    </source>
</evidence>
<accession>A0A7T0KGH8</accession>
<dbReference type="KEGG" id="cliz:G7Y31_05645"/>
<gene>
    <name evidence="2" type="ORF">G7Y31_05645</name>
</gene>